<comment type="caution">
    <text evidence="1">The sequence shown here is derived from an EMBL/GenBank/DDBJ whole genome shotgun (WGS) entry which is preliminary data.</text>
</comment>
<dbReference type="Proteomes" id="UP000265520">
    <property type="component" value="Unassembled WGS sequence"/>
</dbReference>
<reference evidence="1 2" key="1">
    <citation type="journal article" date="2018" name="Front. Plant Sci.">
        <title>Red Clover (Trifolium pratense) and Zigzag Clover (T. medium) - A Picture of Genomic Similarities and Differences.</title>
        <authorList>
            <person name="Dluhosova J."/>
            <person name="Istvanek J."/>
            <person name="Nedelnik J."/>
            <person name="Repkova J."/>
        </authorList>
    </citation>
    <scope>NUCLEOTIDE SEQUENCE [LARGE SCALE GENOMIC DNA]</scope>
    <source>
        <strain evidence="2">cv. 10/8</strain>
        <tissue evidence="1">Leaf</tissue>
    </source>
</reference>
<name>A0A392RRC1_9FABA</name>
<keyword evidence="2" id="KW-1185">Reference proteome</keyword>
<feature type="non-terminal residue" evidence="1">
    <location>
        <position position="24"/>
    </location>
</feature>
<sequence>MGRRRNFWFSDEYVKTAFAAMSRG</sequence>
<accession>A0A392RRC1</accession>
<dbReference type="AlphaFoldDB" id="A0A392RRC1"/>
<evidence type="ECO:0000313" key="1">
    <source>
        <dbReference type="EMBL" id="MCI38752.1"/>
    </source>
</evidence>
<proteinExistence type="predicted"/>
<organism evidence="1 2">
    <name type="scientific">Trifolium medium</name>
    <dbReference type="NCBI Taxonomy" id="97028"/>
    <lineage>
        <taxon>Eukaryota</taxon>
        <taxon>Viridiplantae</taxon>
        <taxon>Streptophyta</taxon>
        <taxon>Embryophyta</taxon>
        <taxon>Tracheophyta</taxon>
        <taxon>Spermatophyta</taxon>
        <taxon>Magnoliopsida</taxon>
        <taxon>eudicotyledons</taxon>
        <taxon>Gunneridae</taxon>
        <taxon>Pentapetalae</taxon>
        <taxon>rosids</taxon>
        <taxon>fabids</taxon>
        <taxon>Fabales</taxon>
        <taxon>Fabaceae</taxon>
        <taxon>Papilionoideae</taxon>
        <taxon>50 kb inversion clade</taxon>
        <taxon>NPAAA clade</taxon>
        <taxon>Hologalegina</taxon>
        <taxon>IRL clade</taxon>
        <taxon>Trifolieae</taxon>
        <taxon>Trifolium</taxon>
    </lineage>
</organism>
<evidence type="ECO:0000313" key="2">
    <source>
        <dbReference type="Proteomes" id="UP000265520"/>
    </source>
</evidence>
<protein>
    <submittedName>
        <fullName evidence="1">Uncharacterized protein</fullName>
    </submittedName>
</protein>
<dbReference type="EMBL" id="LXQA010259364">
    <property type="protein sequence ID" value="MCI38752.1"/>
    <property type="molecule type" value="Genomic_DNA"/>
</dbReference>